<organism evidence="3 4">
    <name type="scientific">Arthrobotrys musiformis</name>
    <dbReference type="NCBI Taxonomy" id="47236"/>
    <lineage>
        <taxon>Eukaryota</taxon>
        <taxon>Fungi</taxon>
        <taxon>Dikarya</taxon>
        <taxon>Ascomycota</taxon>
        <taxon>Pezizomycotina</taxon>
        <taxon>Orbiliomycetes</taxon>
        <taxon>Orbiliales</taxon>
        <taxon>Orbiliaceae</taxon>
        <taxon>Arthrobotrys</taxon>
    </lineage>
</organism>
<protein>
    <recommendedName>
        <fullName evidence="5">Extracellular membrane protein CFEM domain-containing protein</fullName>
    </recommendedName>
</protein>
<dbReference type="PROSITE" id="PS51257">
    <property type="entry name" value="PROKAR_LIPOPROTEIN"/>
    <property type="match status" value="1"/>
</dbReference>
<dbReference type="AlphaFoldDB" id="A0AAV9WAD0"/>
<feature type="region of interest" description="Disordered" evidence="1">
    <location>
        <begin position="102"/>
        <end position="130"/>
    </location>
</feature>
<evidence type="ECO:0000313" key="4">
    <source>
        <dbReference type="Proteomes" id="UP001370758"/>
    </source>
</evidence>
<feature type="signal peptide" evidence="2">
    <location>
        <begin position="1"/>
        <end position="18"/>
    </location>
</feature>
<comment type="caution">
    <text evidence="3">The sequence shown here is derived from an EMBL/GenBank/DDBJ whole genome shotgun (WGS) entry which is preliminary data.</text>
</comment>
<feature type="compositionally biased region" description="Low complexity" evidence="1">
    <location>
        <begin position="213"/>
        <end position="225"/>
    </location>
</feature>
<feature type="compositionally biased region" description="Polar residues" evidence="1">
    <location>
        <begin position="231"/>
        <end position="242"/>
    </location>
</feature>
<keyword evidence="4" id="KW-1185">Reference proteome</keyword>
<evidence type="ECO:0008006" key="5">
    <source>
        <dbReference type="Google" id="ProtNLM"/>
    </source>
</evidence>
<feature type="compositionally biased region" description="Low complexity" evidence="1">
    <location>
        <begin position="243"/>
        <end position="258"/>
    </location>
</feature>
<name>A0AAV9WAD0_9PEZI</name>
<dbReference type="Proteomes" id="UP001370758">
    <property type="component" value="Unassembled WGS sequence"/>
</dbReference>
<gene>
    <name evidence="3" type="ORF">TWF481_008870</name>
</gene>
<feature type="compositionally biased region" description="Low complexity" evidence="1">
    <location>
        <begin position="103"/>
        <end position="127"/>
    </location>
</feature>
<evidence type="ECO:0000256" key="1">
    <source>
        <dbReference type="SAM" id="MobiDB-lite"/>
    </source>
</evidence>
<feature type="region of interest" description="Disordered" evidence="1">
    <location>
        <begin position="205"/>
        <end position="258"/>
    </location>
</feature>
<proteinExistence type="predicted"/>
<feature type="chain" id="PRO_5043889047" description="Extracellular membrane protein CFEM domain-containing protein" evidence="2">
    <location>
        <begin position="19"/>
        <end position="285"/>
    </location>
</feature>
<evidence type="ECO:0000256" key="2">
    <source>
        <dbReference type="SAM" id="SignalP"/>
    </source>
</evidence>
<sequence length="285" mass="27776">MRTSVLALAGVLAAAVSAQDLPASCAAVVATASACSPDSTDLTAIQTTQVAQCICDADANFDTNVLACLDGLGSSVPEEAVSFLEGFKEYCSLFAGGGGGGSAPTSATRGTGSATVTTPTPTPTSDGTDSENCQYIVQGLSSCWTDDSPLPTAAPVASCLCSGTSFDAAIEGCYSDIADSDPKEASTIAAFAGFCSKFSAGAFSPTTTDDSEPTATGGSSSAPTSADEDATSTGRVISTLDPTTTGTGTNSGATGTDTPNSAAGFKVTILGSAIAAILASAALVL</sequence>
<dbReference type="EMBL" id="JAVHJL010000005">
    <property type="protein sequence ID" value="KAK6503867.1"/>
    <property type="molecule type" value="Genomic_DNA"/>
</dbReference>
<reference evidence="3 4" key="1">
    <citation type="submission" date="2023-08" db="EMBL/GenBank/DDBJ databases">
        <authorList>
            <person name="Palmer J.M."/>
        </authorList>
    </citation>
    <scope>NUCLEOTIDE SEQUENCE [LARGE SCALE GENOMIC DNA]</scope>
    <source>
        <strain evidence="3 4">TWF481</strain>
    </source>
</reference>
<evidence type="ECO:0000313" key="3">
    <source>
        <dbReference type="EMBL" id="KAK6503867.1"/>
    </source>
</evidence>
<keyword evidence="2" id="KW-0732">Signal</keyword>
<accession>A0AAV9WAD0</accession>